<feature type="transmembrane region" description="Helical" evidence="2">
    <location>
        <begin position="50"/>
        <end position="73"/>
    </location>
</feature>
<protein>
    <submittedName>
        <fullName evidence="3">Uncharacterized protein</fullName>
    </submittedName>
</protein>
<evidence type="ECO:0000256" key="1">
    <source>
        <dbReference type="SAM" id="MobiDB-lite"/>
    </source>
</evidence>
<accession>A0A8A4ZIB3</accession>
<dbReference type="InterPro" id="IPR043777">
    <property type="entry name" value="DUF5719"/>
</dbReference>
<keyword evidence="2" id="KW-0472">Membrane</keyword>
<keyword evidence="2" id="KW-1133">Transmembrane helix</keyword>
<proteinExistence type="predicted"/>
<sequence>MTRRPPPAAGADASGAAAAGAEPSAAAAEPSAEAAAPAVLRAPGRLRGRLARFAGAIAVLAVTGAAAAAAVVVPPPADVPVTPVTVGVPAAASVVVCAGALAQPAGDGVGDSAFDPTPVDTVSELRAVSAASGDDDAAPAGTLAPLEGGEPLGTLRAGGSGAGALRLAGHVGPTVLRAEPVGDLPPHAAASSASITTAGDLRGLAAASCQVPAAEQWLVGGSTELSNSATLVVANPGATAAEVTIEVFGPSGAVELAGSAGFLVAPGAERALLLEGVAAEQRLIAVHVSAAGGQVTARVQDSRLNGFTPAGVDLVSAGAAPSTRQVVSGLVVPDSALDDADTAVLRLLAPAAGTTARISLLGPAGVVALPGADSVELVAGEVTDLSLGGLPAGPYTAVVDADEPVVAAAMITRTGISGEFDDVPPLERAWSAAAVPGLDATVALPAGVTGTVVLTGIGSGADGSGEGTATGVLRAIGADGGVLAERDVSVPAGTTTSLDVGSLFPGTVVAGLDLVLAPPAGASGDEEAGPELAWSVVGSVQAADGEFVSVLTPTPTAVVPDSVEVRGSHALGLP</sequence>
<feature type="region of interest" description="Disordered" evidence="1">
    <location>
        <begin position="130"/>
        <end position="149"/>
    </location>
</feature>
<dbReference type="Pfam" id="PF18986">
    <property type="entry name" value="DUF5719"/>
    <property type="match status" value="1"/>
</dbReference>
<dbReference type="EMBL" id="CP071868">
    <property type="protein sequence ID" value="QTE30256.1"/>
    <property type="molecule type" value="Genomic_DNA"/>
</dbReference>
<dbReference type="Proteomes" id="UP000663937">
    <property type="component" value="Chromosome"/>
</dbReference>
<reference evidence="3" key="1">
    <citation type="submission" date="2021-03" db="EMBL/GenBank/DDBJ databases">
        <title>Pengzhenrongella sicca gen. nov., sp. nov., a new member of suborder Micrococcineae isolated from High-Arctic tundra soil.</title>
        <authorList>
            <person name="Peng F."/>
        </authorList>
    </citation>
    <scope>NUCLEOTIDE SEQUENCE</scope>
    <source>
        <strain evidence="3">LRZ-2</strain>
    </source>
</reference>
<dbReference type="RefSeq" id="WP_227424582.1">
    <property type="nucleotide sequence ID" value="NZ_CP071868.1"/>
</dbReference>
<evidence type="ECO:0000313" key="3">
    <source>
        <dbReference type="EMBL" id="QTE30256.1"/>
    </source>
</evidence>
<dbReference type="AlphaFoldDB" id="A0A8A4ZIB3"/>
<keyword evidence="2" id="KW-0812">Transmembrane</keyword>
<evidence type="ECO:0000256" key="2">
    <source>
        <dbReference type="SAM" id="Phobius"/>
    </source>
</evidence>
<keyword evidence="4" id="KW-1185">Reference proteome</keyword>
<gene>
    <name evidence="3" type="ORF">J4E96_04410</name>
</gene>
<evidence type="ECO:0000313" key="4">
    <source>
        <dbReference type="Proteomes" id="UP000663937"/>
    </source>
</evidence>
<feature type="region of interest" description="Disordered" evidence="1">
    <location>
        <begin position="1"/>
        <end position="33"/>
    </location>
</feature>
<feature type="compositionally biased region" description="Low complexity" evidence="1">
    <location>
        <begin position="9"/>
        <end position="33"/>
    </location>
</feature>
<dbReference type="KEGG" id="psic:J4E96_04410"/>
<organism evidence="3 4">
    <name type="scientific">Pengzhenrongella sicca</name>
    <dbReference type="NCBI Taxonomy" id="2819238"/>
    <lineage>
        <taxon>Bacteria</taxon>
        <taxon>Bacillati</taxon>
        <taxon>Actinomycetota</taxon>
        <taxon>Actinomycetes</taxon>
        <taxon>Micrococcales</taxon>
        <taxon>Pengzhenrongella</taxon>
    </lineage>
</organism>
<name>A0A8A4ZIB3_9MICO</name>